<evidence type="ECO:0000313" key="1">
    <source>
        <dbReference type="EMBL" id="MEE2000396.1"/>
    </source>
</evidence>
<sequence>MEKINFDIQCEQQLQDKEHKIDLALAKLVSAGALSNDVLCLPDDGKCQPGRCICMVIQDEK</sequence>
<reference evidence="1 2" key="1">
    <citation type="submission" date="2023-07" db="EMBL/GenBank/DDBJ databases">
        <title>Alkalimonas sp., MEB108 novel, alkaliphilic bacterium isolated from Lonar Lake, India.</title>
        <authorList>
            <person name="Joshi A."/>
            <person name="Thite S."/>
        </authorList>
    </citation>
    <scope>NUCLEOTIDE SEQUENCE [LARGE SCALE GENOMIC DNA]</scope>
    <source>
        <strain evidence="1 2">MEB108</strain>
    </source>
</reference>
<organism evidence="1 2">
    <name type="scientific">Alkalimonas cellulosilytica</name>
    <dbReference type="NCBI Taxonomy" id="3058395"/>
    <lineage>
        <taxon>Bacteria</taxon>
        <taxon>Pseudomonadati</taxon>
        <taxon>Pseudomonadota</taxon>
        <taxon>Gammaproteobacteria</taxon>
        <taxon>Alkalimonas</taxon>
    </lineage>
</organism>
<gene>
    <name evidence="1" type="ORF">QWY20_02935</name>
</gene>
<comment type="caution">
    <text evidence="1">The sequence shown here is derived from an EMBL/GenBank/DDBJ whole genome shotgun (WGS) entry which is preliminary data.</text>
</comment>
<dbReference type="EMBL" id="JAUHLI010000002">
    <property type="protein sequence ID" value="MEE2000396.1"/>
    <property type="molecule type" value="Genomic_DNA"/>
</dbReference>
<proteinExistence type="predicted"/>
<dbReference type="Proteomes" id="UP001336314">
    <property type="component" value="Unassembled WGS sequence"/>
</dbReference>
<accession>A0ABU7J1N6</accession>
<dbReference type="RefSeq" id="WP_330127537.1">
    <property type="nucleotide sequence ID" value="NZ_JAUHLI010000002.1"/>
</dbReference>
<keyword evidence="2" id="KW-1185">Reference proteome</keyword>
<evidence type="ECO:0000313" key="2">
    <source>
        <dbReference type="Proteomes" id="UP001336314"/>
    </source>
</evidence>
<name>A0ABU7J1N6_9GAMM</name>
<protein>
    <submittedName>
        <fullName evidence="1">Uncharacterized protein</fullName>
    </submittedName>
</protein>